<keyword evidence="2" id="KW-1185">Reference proteome</keyword>
<dbReference type="Proteomes" id="UP000234331">
    <property type="component" value="Unassembled WGS sequence"/>
</dbReference>
<sequence>MRPVPRRRPLSPSLLIPYISRPALTKPAGAPIHGAASHRPRAFAPRHAASGRHPAVGHSPLPARQDRKVIIRSSAPPRHHQGELPIFAEAWALQTARSGGVGRVGLEPTTDGL</sequence>
<reference evidence="1 2" key="1">
    <citation type="submission" date="2017-06" db="EMBL/GenBank/DDBJ databases">
        <authorList>
            <person name="Kim H.J."/>
            <person name="Triplett B.A."/>
        </authorList>
    </citation>
    <scope>NUCLEOTIDE SEQUENCE [LARGE SCALE GENOMIC DNA]</scope>
    <source>
        <strain evidence="1">FRACA_ARgP5</strain>
    </source>
</reference>
<dbReference type="EMBL" id="FZMO01000064">
    <property type="protein sequence ID" value="SNQ46803.1"/>
    <property type="molecule type" value="Genomic_DNA"/>
</dbReference>
<protein>
    <submittedName>
        <fullName evidence="1">Uncharacterized protein</fullName>
    </submittedName>
</protein>
<dbReference type="AlphaFoldDB" id="A0A2I2KMC6"/>
<evidence type="ECO:0000313" key="2">
    <source>
        <dbReference type="Proteomes" id="UP000234331"/>
    </source>
</evidence>
<name>A0A2I2KMC6_9ACTN</name>
<proteinExistence type="predicted"/>
<accession>A0A2I2KMC6</accession>
<organism evidence="1 2">
    <name type="scientific">Frankia canadensis</name>
    <dbReference type="NCBI Taxonomy" id="1836972"/>
    <lineage>
        <taxon>Bacteria</taxon>
        <taxon>Bacillati</taxon>
        <taxon>Actinomycetota</taxon>
        <taxon>Actinomycetes</taxon>
        <taxon>Frankiales</taxon>
        <taxon>Frankiaceae</taxon>
        <taxon>Frankia</taxon>
    </lineage>
</organism>
<evidence type="ECO:0000313" key="1">
    <source>
        <dbReference type="EMBL" id="SNQ46803.1"/>
    </source>
</evidence>
<gene>
    <name evidence="1" type="ORF">FRACA_1560013</name>
</gene>